<dbReference type="InterPro" id="IPR008964">
    <property type="entry name" value="Invasin/intimin_cell_adhesion"/>
</dbReference>
<comment type="caution">
    <text evidence="2">The sequence shown here is derived from an EMBL/GenBank/DDBJ whole genome shotgun (WGS) entry which is preliminary data.</text>
</comment>
<dbReference type="Gene3D" id="2.60.40.10">
    <property type="entry name" value="Immunoglobulins"/>
    <property type="match status" value="1"/>
</dbReference>
<dbReference type="SUPFAM" id="SSF49373">
    <property type="entry name" value="Invasin/intimin cell-adhesion fragments"/>
    <property type="match status" value="1"/>
</dbReference>
<keyword evidence="3" id="KW-1185">Reference proteome</keyword>
<name>M0KLE6_9EURY</name>
<dbReference type="AlphaFoldDB" id="M0KLE6"/>
<dbReference type="PATRIC" id="fig|662475.6.peg.1692"/>
<reference evidence="2 3" key="1">
    <citation type="journal article" date="2014" name="PLoS Genet.">
        <title>Phylogenetically driven sequencing of extremely halophilic archaea reveals strategies for static and dynamic osmo-response.</title>
        <authorList>
            <person name="Becker E.A."/>
            <person name="Seitzer P.M."/>
            <person name="Tritt A."/>
            <person name="Larsen D."/>
            <person name="Krusor M."/>
            <person name="Yao A.I."/>
            <person name="Wu D."/>
            <person name="Madern D."/>
            <person name="Eisen J.A."/>
            <person name="Darling A.E."/>
            <person name="Facciotti M.T."/>
        </authorList>
    </citation>
    <scope>NUCLEOTIDE SEQUENCE [LARGE SCALE GENOMIC DNA]</scope>
    <source>
        <strain evidence="2 3">ATCC 33799</strain>
    </source>
</reference>
<evidence type="ECO:0008006" key="4">
    <source>
        <dbReference type="Google" id="ProtNLM"/>
    </source>
</evidence>
<proteinExistence type="predicted"/>
<feature type="region of interest" description="Disordered" evidence="1">
    <location>
        <begin position="334"/>
        <end position="356"/>
    </location>
</feature>
<evidence type="ECO:0000313" key="2">
    <source>
        <dbReference type="EMBL" id="EMA20630.1"/>
    </source>
</evidence>
<evidence type="ECO:0000313" key="3">
    <source>
        <dbReference type="Proteomes" id="UP000011687"/>
    </source>
</evidence>
<dbReference type="Proteomes" id="UP000011687">
    <property type="component" value="Unassembled WGS sequence"/>
</dbReference>
<feature type="compositionally biased region" description="Polar residues" evidence="1">
    <location>
        <begin position="346"/>
        <end position="356"/>
    </location>
</feature>
<gene>
    <name evidence="2" type="ORF">C435_08660</name>
</gene>
<organism evidence="2 3">
    <name type="scientific">Haloarcula marismortui ATCC 33799</name>
    <dbReference type="NCBI Taxonomy" id="662475"/>
    <lineage>
        <taxon>Archaea</taxon>
        <taxon>Methanobacteriati</taxon>
        <taxon>Methanobacteriota</taxon>
        <taxon>Stenosarchaea group</taxon>
        <taxon>Halobacteria</taxon>
        <taxon>Halobacteriales</taxon>
        <taxon>Haloarculaceae</taxon>
        <taxon>Haloarcula</taxon>
    </lineage>
</organism>
<dbReference type="InterPro" id="IPR013783">
    <property type="entry name" value="Ig-like_fold"/>
</dbReference>
<dbReference type="EMBL" id="AOLS01000038">
    <property type="protein sequence ID" value="EMA20630.1"/>
    <property type="molecule type" value="Genomic_DNA"/>
</dbReference>
<accession>M0KLE6</accession>
<evidence type="ECO:0000256" key="1">
    <source>
        <dbReference type="SAM" id="MobiDB-lite"/>
    </source>
</evidence>
<protein>
    <recommendedName>
        <fullName evidence="4">Big-1 domain-containing protein</fullName>
    </recommendedName>
</protein>
<sequence>MGDERAQSVQVGAVLLFGVLIIAFSSYQAFAVPEQNQEVEFNHNQQVQTQLQDLRNAIVSVPGQPSRQAVSVQLGTRYPSRLVATNPGPPSGLLYTDGTSNESQNLTIRNAEARTPETADYWDGTTPRHYNTGAIAYKPEYNVYGEAPETVYEHSVVYNQFREGNITLSEQTMVDGRDITLVTLNGSMSRSASDSVTIDVEPKSQSSRTVRVTNTTATSNVSVSFLSRLPEEEWRVILEDEIDPNPGDNGNEQYVASVTGAEGPGSLYNVTVVFERGATYRLKMAKAGVGSGDTDESEAYLTTVGSEEITVARGNSKEIVLEVRDAYNNPVSGIEVNGSDDAGALATSTESSDSDGQVTFEYNTDSNTPVATNQVNFSLQSLDSSFDGETPKNVSVSVEVTAGSGNGGNSGNNEEIGLAYNNNALALDNDDRDEIPGGIKYTFTNTHDQQVEITDISLTSQSANVDRLSDQDTPNDQPESTELYIDGDISDGYTDFYNPGAEIPADINIDFSGDEQDGNPVVSGQFDGTVYLYEFRPDGSNNAVNMSGKNVTQTITYTFPGGETRATAFTVTGNHTESDPDIRPPIADFGSVNHNDNGGSNDEIQFNFRIADKSGIDSVELTAVPSNGNTEYSETRNPSSGSSIDYALDLGMDRNFNGGKVIDVTITIVDSSPNRNTHICEGTITTADADLIDERGLRCRTP</sequence>